<protein>
    <submittedName>
        <fullName evidence="2">Uncharacterized protein</fullName>
    </submittedName>
</protein>
<dbReference type="AlphaFoldDB" id="A0ABD2UPG2"/>
<reference evidence="2 3" key="1">
    <citation type="submission" date="2024-05" db="EMBL/GenBank/DDBJ databases">
        <title>De novo assembly of an allotetraploid wild potato.</title>
        <authorList>
            <person name="Hosaka A.J."/>
        </authorList>
    </citation>
    <scope>NUCLEOTIDE SEQUENCE [LARGE SCALE GENOMIC DNA]</scope>
    <source>
        <tissue evidence="2">Young leaves</tissue>
    </source>
</reference>
<accession>A0ABD2UPG2</accession>
<evidence type="ECO:0000313" key="3">
    <source>
        <dbReference type="Proteomes" id="UP001627284"/>
    </source>
</evidence>
<organism evidence="2 3">
    <name type="scientific">Solanum stoloniferum</name>
    <dbReference type="NCBI Taxonomy" id="62892"/>
    <lineage>
        <taxon>Eukaryota</taxon>
        <taxon>Viridiplantae</taxon>
        <taxon>Streptophyta</taxon>
        <taxon>Embryophyta</taxon>
        <taxon>Tracheophyta</taxon>
        <taxon>Spermatophyta</taxon>
        <taxon>Magnoliopsida</taxon>
        <taxon>eudicotyledons</taxon>
        <taxon>Gunneridae</taxon>
        <taxon>Pentapetalae</taxon>
        <taxon>asterids</taxon>
        <taxon>lamiids</taxon>
        <taxon>Solanales</taxon>
        <taxon>Solanaceae</taxon>
        <taxon>Solanoideae</taxon>
        <taxon>Solaneae</taxon>
        <taxon>Solanum</taxon>
    </lineage>
</organism>
<feature type="region of interest" description="Disordered" evidence="1">
    <location>
        <begin position="61"/>
        <end position="80"/>
    </location>
</feature>
<dbReference type="PANTHER" id="PTHR33063">
    <property type="entry name" value="OS02G0583500 PROTEIN"/>
    <property type="match status" value="1"/>
</dbReference>
<dbReference type="Proteomes" id="UP001627284">
    <property type="component" value="Unassembled WGS sequence"/>
</dbReference>
<dbReference type="EMBL" id="JBJKTR010000004">
    <property type="protein sequence ID" value="KAL3370738.1"/>
    <property type="molecule type" value="Genomic_DNA"/>
</dbReference>
<proteinExistence type="predicted"/>
<dbReference type="EMBL" id="JBJKTR010000004">
    <property type="protein sequence ID" value="KAL3370739.1"/>
    <property type="molecule type" value="Genomic_DNA"/>
</dbReference>
<name>A0ABD2UPG2_9SOLN</name>
<sequence length="145" mass="16272">MAPGGLVFKQTTLTGKTIPDTQSLDELNNPDPLVNTDASTRIKNGRGKTRGKGLEKMKKAMGSKMKIDIPVGKGRPTKPVQSAKLSNELGIIARNFISLPNKWKELTREDRDAALIRCHERFEINLDEHYVKDSCEDILKNRSRQ</sequence>
<keyword evidence="3" id="KW-1185">Reference proteome</keyword>
<evidence type="ECO:0000256" key="1">
    <source>
        <dbReference type="SAM" id="MobiDB-lite"/>
    </source>
</evidence>
<gene>
    <name evidence="2" type="ORF">AABB24_007664</name>
</gene>
<comment type="caution">
    <text evidence="2">The sequence shown here is derived from an EMBL/GenBank/DDBJ whole genome shotgun (WGS) entry which is preliminary data.</text>
</comment>
<dbReference type="PANTHER" id="PTHR33063:SF13">
    <property type="entry name" value="OS02G0583500 PROTEIN"/>
    <property type="match status" value="1"/>
</dbReference>
<evidence type="ECO:0000313" key="2">
    <source>
        <dbReference type="EMBL" id="KAL3370738.1"/>
    </source>
</evidence>
<feature type="region of interest" description="Disordered" evidence="1">
    <location>
        <begin position="18"/>
        <end position="56"/>
    </location>
</feature>